<organism evidence="2 3">
    <name type="scientific">Prototheca wickerhamii</name>
    <dbReference type="NCBI Taxonomy" id="3111"/>
    <lineage>
        <taxon>Eukaryota</taxon>
        <taxon>Viridiplantae</taxon>
        <taxon>Chlorophyta</taxon>
        <taxon>core chlorophytes</taxon>
        <taxon>Trebouxiophyceae</taxon>
        <taxon>Chlorellales</taxon>
        <taxon>Chlorellaceae</taxon>
        <taxon>Prototheca</taxon>
    </lineage>
</organism>
<dbReference type="Proteomes" id="UP001255856">
    <property type="component" value="Unassembled WGS sequence"/>
</dbReference>
<gene>
    <name evidence="2" type="ORF">QBZ16_005297</name>
</gene>
<dbReference type="AlphaFoldDB" id="A0AAD9IHW9"/>
<keyword evidence="3" id="KW-1185">Reference proteome</keyword>
<dbReference type="EMBL" id="JASFZW010000009">
    <property type="protein sequence ID" value="KAK2076537.1"/>
    <property type="molecule type" value="Genomic_DNA"/>
</dbReference>
<sequence>MSASAEARLIVKYFGSIGKAASRAGQRSASSGTVSEPMARVSKVVSDAGRVEAPKPAVFLRPHPVTFYPAQMRMAL</sequence>
<feature type="compositionally biased region" description="Low complexity" evidence="1">
    <location>
        <begin position="20"/>
        <end position="32"/>
    </location>
</feature>
<evidence type="ECO:0000313" key="3">
    <source>
        <dbReference type="Proteomes" id="UP001255856"/>
    </source>
</evidence>
<accession>A0AAD9IHW9</accession>
<feature type="region of interest" description="Disordered" evidence="1">
    <location>
        <begin position="20"/>
        <end position="39"/>
    </location>
</feature>
<proteinExistence type="predicted"/>
<evidence type="ECO:0000256" key="1">
    <source>
        <dbReference type="SAM" id="MobiDB-lite"/>
    </source>
</evidence>
<evidence type="ECO:0000313" key="2">
    <source>
        <dbReference type="EMBL" id="KAK2076537.1"/>
    </source>
</evidence>
<protein>
    <submittedName>
        <fullName evidence="2">Uncharacterized protein</fullName>
    </submittedName>
</protein>
<reference evidence="2" key="1">
    <citation type="submission" date="2021-01" db="EMBL/GenBank/DDBJ databases">
        <authorList>
            <person name="Eckstrom K.M.E."/>
        </authorList>
    </citation>
    <scope>NUCLEOTIDE SEQUENCE</scope>
    <source>
        <strain evidence="2">UVCC 0001</strain>
    </source>
</reference>
<comment type="caution">
    <text evidence="2">The sequence shown here is derived from an EMBL/GenBank/DDBJ whole genome shotgun (WGS) entry which is preliminary data.</text>
</comment>
<name>A0AAD9IHW9_PROWI</name>